<dbReference type="GO" id="GO:0003700">
    <property type="term" value="F:DNA-binding transcription factor activity"/>
    <property type="evidence" value="ECO:0007669"/>
    <property type="project" value="InterPro"/>
</dbReference>
<reference evidence="3 4" key="1">
    <citation type="submission" date="2020-08" db="EMBL/GenBank/DDBJ databases">
        <title>Sequencing the genomes of 1000 actinobacteria strains.</title>
        <authorList>
            <person name="Klenk H.-P."/>
        </authorList>
    </citation>
    <scope>NUCLEOTIDE SEQUENCE [LARGE SCALE GENOMIC DNA]</scope>
    <source>
        <strain evidence="3 4">DSM 17294</strain>
    </source>
</reference>
<dbReference type="GO" id="GO:0006950">
    <property type="term" value="P:response to stress"/>
    <property type="evidence" value="ECO:0007669"/>
    <property type="project" value="TreeGrafter"/>
</dbReference>
<dbReference type="PRINTS" id="PR00598">
    <property type="entry name" value="HTHMARR"/>
</dbReference>
<organism evidence="3 4">
    <name type="scientific">Kribbella solani</name>
    <dbReference type="NCBI Taxonomy" id="236067"/>
    <lineage>
        <taxon>Bacteria</taxon>
        <taxon>Bacillati</taxon>
        <taxon>Actinomycetota</taxon>
        <taxon>Actinomycetes</taxon>
        <taxon>Propionibacteriales</taxon>
        <taxon>Kribbellaceae</taxon>
        <taxon>Kribbella</taxon>
    </lineage>
</organism>
<dbReference type="SMART" id="SM00347">
    <property type="entry name" value="HTH_MARR"/>
    <property type="match status" value="1"/>
</dbReference>
<dbReference type="Pfam" id="PF01047">
    <property type="entry name" value="MarR"/>
    <property type="match status" value="1"/>
</dbReference>
<dbReference type="PANTHER" id="PTHR33164:SF57">
    <property type="entry name" value="MARR-FAMILY TRANSCRIPTIONAL REGULATOR"/>
    <property type="match status" value="1"/>
</dbReference>
<name>A0A841DXL7_9ACTN</name>
<dbReference type="AlphaFoldDB" id="A0A841DXL7"/>
<keyword evidence="4" id="KW-1185">Reference proteome</keyword>
<feature type="domain" description="HTH marR-type" evidence="2">
    <location>
        <begin position="1"/>
        <end position="141"/>
    </location>
</feature>
<proteinExistence type="predicted"/>
<protein>
    <submittedName>
        <fullName evidence="3">DNA-binding MarR family transcriptional regulator</fullName>
    </submittedName>
</protein>
<dbReference type="InterPro" id="IPR039422">
    <property type="entry name" value="MarR/SlyA-like"/>
</dbReference>
<dbReference type="Gene3D" id="1.10.10.10">
    <property type="entry name" value="Winged helix-like DNA-binding domain superfamily/Winged helix DNA-binding domain"/>
    <property type="match status" value="1"/>
</dbReference>
<dbReference type="GO" id="GO:0003677">
    <property type="term" value="F:DNA binding"/>
    <property type="evidence" value="ECO:0007669"/>
    <property type="project" value="UniProtKB-KW"/>
</dbReference>
<dbReference type="CDD" id="cd00090">
    <property type="entry name" value="HTH_ARSR"/>
    <property type="match status" value="1"/>
</dbReference>
<dbReference type="RefSeq" id="WP_184841375.1">
    <property type="nucleotide sequence ID" value="NZ_BAAAVN010000023.1"/>
</dbReference>
<dbReference type="SUPFAM" id="SSF46785">
    <property type="entry name" value="Winged helix' DNA-binding domain"/>
    <property type="match status" value="1"/>
</dbReference>
<dbReference type="InterPro" id="IPR000835">
    <property type="entry name" value="HTH_MarR-typ"/>
</dbReference>
<keyword evidence="3" id="KW-0238">DNA-binding</keyword>
<feature type="compositionally biased region" description="Acidic residues" evidence="1">
    <location>
        <begin position="177"/>
        <end position="187"/>
    </location>
</feature>
<dbReference type="InterPro" id="IPR011991">
    <property type="entry name" value="ArsR-like_HTH"/>
</dbReference>
<dbReference type="EMBL" id="JACHNF010000001">
    <property type="protein sequence ID" value="MBB5983402.1"/>
    <property type="molecule type" value="Genomic_DNA"/>
</dbReference>
<evidence type="ECO:0000313" key="3">
    <source>
        <dbReference type="EMBL" id="MBB5983402.1"/>
    </source>
</evidence>
<dbReference type="PROSITE" id="PS50995">
    <property type="entry name" value="HTH_MARR_2"/>
    <property type="match status" value="1"/>
</dbReference>
<sequence length="202" mass="22244">MQVNDAYSPRTPIEGVMHAFTRVGRRLKAKQPGDTIDHSAHIVLFALRCNGALRLSDLAARLELDASTTSRHVRSLEQLGLVRRSPDPDDGRAFRVELTEQGVEQWEAGARHRMELLSAAMEGWSEQDVQTFERLMTRFADGVAALTEAPTSAAWADKGWAAVAPRLHKSAPAERPDDLDEATDDGDSAARANTDKNLESTR</sequence>
<accession>A0A841DXL7</accession>
<dbReference type="PANTHER" id="PTHR33164">
    <property type="entry name" value="TRANSCRIPTIONAL REGULATOR, MARR FAMILY"/>
    <property type="match status" value="1"/>
</dbReference>
<dbReference type="Proteomes" id="UP000558997">
    <property type="component" value="Unassembled WGS sequence"/>
</dbReference>
<feature type="region of interest" description="Disordered" evidence="1">
    <location>
        <begin position="166"/>
        <end position="202"/>
    </location>
</feature>
<comment type="caution">
    <text evidence="3">The sequence shown here is derived from an EMBL/GenBank/DDBJ whole genome shotgun (WGS) entry which is preliminary data.</text>
</comment>
<evidence type="ECO:0000259" key="2">
    <source>
        <dbReference type="PROSITE" id="PS50995"/>
    </source>
</evidence>
<evidence type="ECO:0000256" key="1">
    <source>
        <dbReference type="SAM" id="MobiDB-lite"/>
    </source>
</evidence>
<dbReference type="InterPro" id="IPR036388">
    <property type="entry name" value="WH-like_DNA-bd_sf"/>
</dbReference>
<feature type="compositionally biased region" description="Basic and acidic residues" evidence="1">
    <location>
        <begin position="193"/>
        <end position="202"/>
    </location>
</feature>
<evidence type="ECO:0000313" key="4">
    <source>
        <dbReference type="Proteomes" id="UP000558997"/>
    </source>
</evidence>
<gene>
    <name evidence="3" type="ORF">HDA44_006743</name>
</gene>
<dbReference type="InterPro" id="IPR036390">
    <property type="entry name" value="WH_DNA-bd_sf"/>
</dbReference>